<dbReference type="SUPFAM" id="SSF51306">
    <property type="entry name" value="LexA/Signal peptidase"/>
    <property type="match status" value="1"/>
</dbReference>
<dbReference type="EMBL" id="CP063144">
    <property type="protein sequence ID" value="QOR93809.1"/>
    <property type="molecule type" value="Genomic_DNA"/>
</dbReference>
<sequence length="370" mass="41977">MKERMRRIIRIIYLILIVSFSIGARFIPTPLGFFTVSGFSMYPTLKPGDLVIGVGSFISSYKEGDVVIYCIDVSTCVVHRLIQVDGTYAITRGDYNPSNDPPISTELIRFKVIGAIPLLIWLPLIMISLIFVFFPVSPWKGLKQAFVLETFVFLIFLLLNLTYLTIYVLQTPPALTKLSLPSMSLARLFSEAGYSALTIDYHSTELRIKGVEECLLISQSLTMQCSSYYIDSDKVLVHPPAEFYAQLYVNNLSAFMVKLRLSLDLGFLIGKYPFVIDWKKPVLSVMNDKLVIFNPNPVPIEILGYKIRSNVEGLRVQYMGEVREFSAPGFTLQPFETREIDLAGITTQGYVEVRYTFMNQTLTWVGRLDK</sequence>
<keyword evidence="8 10" id="KW-0472">Membrane</keyword>
<feature type="transmembrane region" description="Helical" evidence="10">
    <location>
        <begin position="12"/>
        <end position="36"/>
    </location>
</feature>
<accession>A0A7M1UPA2</accession>
<evidence type="ECO:0000256" key="6">
    <source>
        <dbReference type="ARBA" id="ARBA00022968"/>
    </source>
</evidence>
<keyword evidence="4 11" id="KW-0378">Hydrolase</keyword>
<keyword evidence="7 10" id="KW-1133">Transmembrane helix</keyword>
<keyword evidence="12" id="KW-1185">Reference proteome</keyword>
<dbReference type="PROSITE" id="PS00501">
    <property type="entry name" value="SPASE_I_1"/>
    <property type="match status" value="1"/>
</dbReference>
<dbReference type="InterPro" id="IPR036286">
    <property type="entry name" value="LexA/Signal_pep-like_sf"/>
</dbReference>
<evidence type="ECO:0000313" key="12">
    <source>
        <dbReference type="Proteomes" id="UP000593766"/>
    </source>
</evidence>
<protein>
    <submittedName>
        <fullName evidence="11">Signal peptidase I</fullName>
        <ecNumber evidence="11">3.4.21.89</ecNumber>
    </submittedName>
</protein>
<comment type="subcellular location">
    <subcellularLocation>
        <location evidence="1">Endoplasmic reticulum membrane</location>
        <topology evidence="1">Single-pass type II membrane protein</topology>
    </subcellularLocation>
</comment>
<dbReference type="OrthoDB" id="4822at2157"/>
<organism evidence="11 12">
    <name type="scientific">Thermosphaera chiliense</name>
    <dbReference type="NCBI Taxonomy" id="3402707"/>
    <lineage>
        <taxon>Archaea</taxon>
        <taxon>Thermoproteota</taxon>
        <taxon>Thermoprotei</taxon>
        <taxon>Desulfurococcales</taxon>
        <taxon>Desulfurococcaceae</taxon>
        <taxon>Thermosphaera</taxon>
    </lineage>
</organism>
<feature type="transmembrane region" description="Helical" evidence="10">
    <location>
        <begin position="112"/>
        <end position="134"/>
    </location>
</feature>
<evidence type="ECO:0000313" key="11">
    <source>
        <dbReference type="EMBL" id="QOR93809.1"/>
    </source>
</evidence>
<evidence type="ECO:0000256" key="9">
    <source>
        <dbReference type="ARBA" id="ARBA00045533"/>
    </source>
</evidence>
<dbReference type="GO" id="GO:0004252">
    <property type="term" value="F:serine-type endopeptidase activity"/>
    <property type="evidence" value="ECO:0007669"/>
    <property type="project" value="InterPro"/>
</dbReference>
<evidence type="ECO:0000256" key="2">
    <source>
        <dbReference type="ARBA" id="ARBA00022670"/>
    </source>
</evidence>
<keyword evidence="2" id="KW-0645">Protease</keyword>
<evidence type="ECO:0000256" key="7">
    <source>
        <dbReference type="ARBA" id="ARBA00022989"/>
    </source>
</evidence>
<dbReference type="GO" id="GO:0009003">
    <property type="term" value="F:signal peptidase activity"/>
    <property type="evidence" value="ECO:0007669"/>
    <property type="project" value="UniProtKB-EC"/>
</dbReference>
<dbReference type="CDD" id="cd06462">
    <property type="entry name" value="Peptidase_S24_S26"/>
    <property type="match status" value="1"/>
</dbReference>
<dbReference type="RefSeq" id="WP_193435616.1">
    <property type="nucleotide sequence ID" value="NZ_CP063144.1"/>
</dbReference>
<dbReference type="GO" id="GO:0006465">
    <property type="term" value="P:signal peptide processing"/>
    <property type="evidence" value="ECO:0007669"/>
    <property type="project" value="InterPro"/>
</dbReference>
<evidence type="ECO:0000256" key="8">
    <source>
        <dbReference type="ARBA" id="ARBA00023136"/>
    </source>
</evidence>
<name>A0A7M1UPA2_9CREN</name>
<keyword evidence="3 10" id="KW-0812">Transmembrane</keyword>
<dbReference type="AlphaFoldDB" id="A0A7M1UPA2"/>
<comment type="function">
    <text evidence="9">Catalytic component of the signal peptidase complex (SPC) which catalyzes the cleavage of N-terminal signal sequences from nascent proteins as they are translocated into the lumen of the endoplasmic reticulum. Specifically cleaves N-terminal signal peptides that contain a hydrophobic alpha-helix (h-region) shorter than 18-20 amino acids.</text>
</comment>
<dbReference type="KEGG" id="tcs:IMZ38_03925"/>
<gene>
    <name evidence="11" type="ORF">IMZ38_03925</name>
</gene>
<evidence type="ECO:0000256" key="4">
    <source>
        <dbReference type="ARBA" id="ARBA00022801"/>
    </source>
</evidence>
<evidence type="ECO:0000256" key="5">
    <source>
        <dbReference type="ARBA" id="ARBA00022824"/>
    </source>
</evidence>
<evidence type="ECO:0000256" key="3">
    <source>
        <dbReference type="ARBA" id="ARBA00022692"/>
    </source>
</evidence>
<evidence type="ECO:0000256" key="1">
    <source>
        <dbReference type="ARBA" id="ARBA00004648"/>
    </source>
</evidence>
<keyword evidence="6" id="KW-0735">Signal-anchor</keyword>
<evidence type="ECO:0000256" key="10">
    <source>
        <dbReference type="SAM" id="Phobius"/>
    </source>
</evidence>
<dbReference type="GeneID" id="59454537"/>
<proteinExistence type="predicted"/>
<reference evidence="11 12" key="1">
    <citation type="submission" date="2020-10" db="EMBL/GenBank/DDBJ databases">
        <title>Complete genome sequence of Thermosphaera aggregans strain 3507.</title>
        <authorList>
            <person name="Zayulina K.S."/>
            <person name="Elcheninov A.G."/>
            <person name="Toshchakov S.V."/>
            <person name="Kublanov I.V."/>
            <person name="Kochetkova T.V."/>
        </authorList>
    </citation>
    <scope>NUCLEOTIDE SEQUENCE [LARGE SCALE GENOMIC DNA]</scope>
    <source>
        <strain evidence="11 12">3507</strain>
    </source>
</reference>
<dbReference type="InterPro" id="IPR001733">
    <property type="entry name" value="Peptidase_S26B"/>
</dbReference>
<dbReference type="InterPro" id="IPR019756">
    <property type="entry name" value="Pept_S26A_signal_pept_1_Ser-AS"/>
</dbReference>
<dbReference type="GO" id="GO:0016020">
    <property type="term" value="C:membrane"/>
    <property type="evidence" value="ECO:0007669"/>
    <property type="project" value="InterPro"/>
</dbReference>
<dbReference type="NCBIfam" id="TIGR02228">
    <property type="entry name" value="sigpep_I_arch"/>
    <property type="match status" value="1"/>
</dbReference>
<feature type="transmembrane region" description="Helical" evidence="10">
    <location>
        <begin position="146"/>
        <end position="169"/>
    </location>
</feature>
<dbReference type="Proteomes" id="UP000593766">
    <property type="component" value="Chromosome"/>
</dbReference>
<dbReference type="EC" id="3.4.21.89" evidence="11"/>
<keyword evidence="5" id="KW-0256">Endoplasmic reticulum</keyword>